<evidence type="ECO:0000313" key="1">
    <source>
        <dbReference type="EMBL" id="PJB29757.1"/>
    </source>
</evidence>
<organism evidence="1 2">
    <name type="scientific">Candidatus Desantisbacteria bacterium CG_4_9_14_3_um_filter_40_11</name>
    <dbReference type="NCBI Taxonomy" id="1974546"/>
    <lineage>
        <taxon>Bacteria</taxon>
        <taxon>Candidatus Desantisiibacteriota</taxon>
    </lineage>
</organism>
<proteinExistence type="predicted"/>
<reference evidence="2" key="1">
    <citation type="submission" date="2017-09" db="EMBL/GenBank/DDBJ databases">
        <title>Depth-based differentiation of microbial function through sediment-hosted aquifers and enrichment of novel symbionts in the deep terrestrial subsurface.</title>
        <authorList>
            <person name="Probst A.J."/>
            <person name="Ladd B."/>
            <person name="Jarett J.K."/>
            <person name="Geller-Mcgrath D.E."/>
            <person name="Sieber C.M.K."/>
            <person name="Emerson J.B."/>
            <person name="Anantharaman K."/>
            <person name="Thomas B.C."/>
            <person name="Malmstrom R."/>
            <person name="Stieglmeier M."/>
            <person name="Klingl A."/>
            <person name="Woyke T."/>
            <person name="Ryan C.M."/>
            <person name="Banfield J.F."/>
        </authorList>
    </citation>
    <scope>NUCLEOTIDE SEQUENCE [LARGE SCALE GENOMIC DNA]</scope>
</reference>
<gene>
    <name evidence="1" type="ORF">CO110_04095</name>
</gene>
<sequence length="245" mass="28561">MSNNHSGKCRLCQNEKELCFSHIIPEFMYLPTYDENPRRAATIPEGRNKYEQKGIRENLLCGDCDRTIIGKWETYCSPIIKSIQDLNIIQNGDQYIIHNVQYSNFKLFQLSLLWRASIASVRMFENINIGKHEEIIRKMLLSENPSTPNNYGCMMFVLDDTEHLQKIIWSPVEDNIDGFTCYWFLTGRIFWYFFLPQAYPKDTENFFLTPEGTLRLVKAPWSEATLIKRIADIVAEKYNSSIGSG</sequence>
<dbReference type="EMBL" id="PFUI01000106">
    <property type="protein sequence ID" value="PJB29757.1"/>
    <property type="molecule type" value="Genomic_DNA"/>
</dbReference>
<dbReference type="AlphaFoldDB" id="A0A2M8AUJ0"/>
<comment type="caution">
    <text evidence="1">The sequence shown here is derived from an EMBL/GenBank/DDBJ whole genome shotgun (WGS) entry which is preliminary data.</text>
</comment>
<accession>A0A2M8AUJ0</accession>
<protein>
    <recommendedName>
        <fullName evidence="3">HNH endonuclease 5 domain-containing protein</fullName>
    </recommendedName>
</protein>
<name>A0A2M8AUJ0_9BACT</name>
<evidence type="ECO:0000313" key="2">
    <source>
        <dbReference type="Proteomes" id="UP000231366"/>
    </source>
</evidence>
<evidence type="ECO:0008006" key="3">
    <source>
        <dbReference type="Google" id="ProtNLM"/>
    </source>
</evidence>
<dbReference type="Proteomes" id="UP000231366">
    <property type="component" value="Unassembled WGS sequence"/>
</dbReference>